<name>A0A432W6T2_9GAMM</name>
<accession>A0A432W6T2</accession>
<protein>
    <recommendedName>
        <fullName evidence="3">HTH tetR-type domain-containing protein</fullName>
    </recommendedName>
</protein>
<gene>
    <name evidence="4" type="ORF">CWE09_03335</name>
</gene>
<dbReference type="InterPro" id="IPR001647">
    <property type="entry name" value="HTH_TetR"/>
</dbReference>
<evidence type="ECO:0000256" key="1">
    <source>
        <dbReference type="ARBA" id="ARBA00023125"/>
    </source>
</evidence>
<proteinExistence type="predicted"/>
<evidence type="ECO:0000313" key="5">
    <source>
        <dbReference type="Proteomes" id="UP000288293"/>
    </source>
</evidence>
<dbReference type="PROSITE" id="PS50977">
    <property type="entry name" value="HTH_TETR_2"/>
    <property type="match status" value="1"/>
</dbReference>
<evidence type="ECO:0000256" key="2">
    <source>
        <dbReference type="PROSITE-ProRule" id="PRU00335"/>
    </source>
</evidence>
<dbReference type="Gene3D" id="1.10.357.10">
    <property type="entry name" value="Tetracycline Repressor, domain 2"/>
    <property type="match status" value="1"/>
</dbReference>
<dbReference type="RefSeq" id="WP_126802595.1">
    <property type="nucleotide sequence ID" value="NZ_PIPL01000001.1"/>
</dbReference>
<evidence type="ECO:0000259" key="3">
    <source>
        <dbReference type="PROSITE" id="PS50977"/>
    </source>
</evidence>
<dbReference type="SUPFAM" id="SSF46689">
    <property type="entry name" value="Homeodomain-like"/>
    <property type="match status" value="1"/>
</dbReference>
<dbReference type="Pfam" id="PF00440">
    <property type="entry name" value="TetR_N"/>
    <property type="match status" value="1"/>
</dbReference>
<comment type="caution">
    <text evidence="4">The sequence shown here is derived from an EMBL/GenBank/DDBJ whole genome shotgun (WGS) entry which is preliminary data.</text>
</comment>
<keyword evidence="5" id="KW-1185">Reference proteome</keyword>
<keyword evidence="1 2" id="KW-0238">DNA-binding</keyword>
<dbReference type="Proteomes" id="UP000288293">
    <property type="component" value="Unassembled WGS sequence"/>
</dbReference>
<feature type="domain" description="HTH tetR-type" evidence="3">
    <location>
        <begin position="10"/>
        <end position="70"/>
    </location>
</feature>
<sequence>MEIKKTVGRPSSRHFILMQGLQLAAEEGVKGFTMEALVNKANLTKGGLLYHFKGMSDLVWQMLVFYYRESVKNHFLESTELESVSFEQLIAVIDSMPVEANVESLFIKHALENETFRERLIAAFKRQNIATNDGLVDLYAAVGHRVIKVYGILDEELLEYA</sequence>
<dbReference type="InterPro" id="IPR009057">
    <property type="entry name" value="Homeodomain-like_sf"/>
</dbReference>
<dbReference type="GO" id="GO:0003677">
    <property type="term" value="F:DNA binding"/>
    <property type="evidence" value="ECO:0007669"/>
    <property type="project" value="UniProtKB-UniRule"/>
</dbReference>
<dbReference type="OrthoDB" id="8770705at2"/>
<reference evidence="4 5" key="1">
    <citation type="journal article" date="2011" name="Front. Microbiol.">
        <title>Genomic signatures of strain selection and enhancement in Bacillus atrophaeus var. globigii, a historical biowarfare simulant.</title>
        <authorList>
            <person name="Gibbons H.S."/>
            <person name="Broomall S.M."/>
            <person name="McNew L.A."/>
            <person name="Daligault H."/>
            <person name="Chapman C."/>
            <person name="Bruce D."/>
            <person name="Karavis M."/>
            <person name="Krepps M."/>
            <person name="McGregor P.A."/>
            <person name="Hong C."/>
            <person name="Park K.H."/>
            <person name="Akmal A."/>
            <person name="Feldman A."/>
            <person name="Lin J.S."/>
            <person name="Chang W.E."/>
            <person name="Higgs B.W."/>
            <person name="Demirev P."/>
            <person name="Lindquist J."/>
            <person name="Liem A."/>
            <person name="Fochler E."/>
            <person name="Read T.D."/>
            <person name="Tapia R."/>
            <person name="Johnson S."/>
            <person name="Bishop-Lilly K.A."/>
            <person name="Detter C."/>
            <person name="Han C."/>
            <person name="Sozhamannan S."/>
            <person name="Rosenzweig C.N."/>
            <person name="Skowronski E.W."/>
        </authorList>
    </citation>
    <scope>NUCLEOTIDE SEQUENCE [LARGE SCALE GENOMIC DNA]</scope>
    <source>
        <strain evidence="4 5">MLST1</strain>
    </source>
</reference>
<dbReference type="EMBL" id="PIPL01000001">
    <property type="protein sequence ID" value="RUO25777.1"/>
    <property type="molecule type" value="Genomic_DNA"/>
</dbReference>
<feature type="DNA-binding region" description="H-T-H motif" evidence="2">
    <location>
        <begin position="33"/>
        <end position="52"/>
    </location>
</feature>
<organism evidence="4 5">
    <name type="scientific">Aliidiomarina minuta</name>
    <dbReference type="NCBI Taxonomy" id="880057"/>
    <lineage>
        <taxon>Bacteria</taxon>
        <taxon>Pseudomonadati</taxon>
        <taxon>Pseudomonadota</taxon>
        <taxon>Gammaproteobacteria</taxon>
        <taxon>Alteromonadales</taxon>
        <taxon>Idiomarinaceae</taxon>
        <taxon>Aliidiomarina</taxon>
    </lineage>
</organism>
<evidence type="ECO:0000313" key="4">
    <source>
        <dbReference type="EMBL" id="RUO25777.1"/>
    </source>
</evidence>
<dbReference type="AlphaFoldDB" id="A0A432W6T2"/>